<evidence type="ECO:0000313" key="2">
    <source>
        <dbReference type="Proteomes" id="UP001281447"/>
    </source>
</evidence>
<proteinExistence type="predicted"/>
<organism evidence="1 2">
    <name type="scientific">Tigheibacillus halophilus</name>
    <dbReference type="NCBI Taxonomy" id="361280"/>
    <lineage>
        <taxon>Bacteria</taxon>
        <taxon>Bacillati</taxon>
        <taxon>Bacillota</taxon>
        <taxon>Bacilli</taxon>
        <taxon>Bacillales</taxon>
        <taxon>Bacillaceae</taxon>
        <taxon>Tigheibacillus</taxon>
    </lineage>
</organism>
<sequence>MKKQLVQAMKTAQTLLIYYVDGDGHITERYIRVLEVKNNYITAYCFWRKKVRTFSISGILTAGRSGKRVI</sequence>
<protein>
    <recommendedName>
        <fullName evidence="3">WYL domain-containing protein</fullName>
    </recommendedName>
</protein>
<name>A0ABU5C201_9BACI</name>
<dbReference type="RefSeq" id="WP_390356678.1">
    <property type="nucleotide sequence ID" value="NZ_JBHUIZ010000013.1"/>
</dbReference>
<accession>A0ABU5C201</accession>
<reference evidence="1 2" key="1">
    <citation type="submission" date="2023-10" db="EMBL/GenBank/DDBJ databases">
        <title>Virgibacillus halophilus 5B73C genome.</title>
        <authorList>
            <person name="Miliotis G."/>
            <person name="Sengupta P."/>
            <person name="Hameed A."/>
            <person name="Chuvochina M."/>
            <person name="Mcdonagh F."/>
            <person name="Simpson A.C."/>
            <person name="Singh N.K."/>
            <person name="Rekha P.D."/>
            <person name="Raman K."/>
            <person name="Hugenholtz P."/>
            <person name="Venkateswaran K."/>
        </authorList>
    </citation>
    <scope>NUCLEOTIDE SEQUENCE [LARGE SCALE GENOMIC DNA]</scope>
    <source>
        <strain evidence="1 2">5B73C</strain>
    </source>
</reference>
<keyword evidence="2" id="KW-1185">Reference proteome</keyword>
<dbReference type="EMBL" id="JAWDIP010000003">
    <property type="protein sequence ID" value="MDY0393335.1"/>
    <property type="molecule type" value="Genomic_DNA"/>
</dbReference>
<dbReference type="Proteomes" id="UP001281447">
    <property type="component" value="Unassembled WGS sequence"/>
</dbReference>
<evidence type="ECO:0008006" key="3">
    <source>
        <dbReference type="Google" id="ProtNLM"/>
    </source>
</evidence>
<gene>
    <name evidence="1" type="ORF">RWE15_01480</name>
</gene>
<evidence type="ECO:0000313" key="1">
    <source>
        <dbReference type="EMBL" id="MDY0393335.1"/>
    </source>
</evidence>
<comment type="caution">
    <text evidence="1">The sequence shown here is derived from an EMBL/GenBank/DDBJ whole genome shotgun (WGS) entry which is preliminary data.</text>
</comment>